<dbReference type="EMBL" id="QUMS01000005">
    <property type="protein sequence ID" value="REG05517.1"/>
    <property type="molecule type" value="Genomic_DNA"/>
</dbReference>
<evidence type="ECO:0000313" key="3">
    <source>
        <dbReference type="EMBL" id="REG05517.1"/>
    </source>
</evidence>
<organism evidence="3 4">
    <name type="scientific">Pelolinea submarina</name>
    <dbReference type="NCBI Taxonomy" id="913107"/>
    <lineage>
        <taxon>Bacteria</taxon>
        <taxon>Bacillati</taxon>
        <taxon>Chloroflexota</taxon>
        <taxon>Anaerolineae</taxon>
        <taxon>Anaerolineales</taxon>
        <taxon>Anaerolineaceae</taxon>
        <taxon>Pelolinea</taxon>
    </lineage>
</organism>
<evidence type="ECO:0000256" key="2">
    <source>
        <dbReference type="SAM" id="SignalP"/>
    </source>
</evidence>
<protein>
    <submittedName>
        <fullName evidence="3">Putative spermidine/putrescine transport system substrate-binding protein</fullName>
    </submittedName>
</protein>
<dbReference type="SUPFAM" id="SSF53850">
    <property type="entry name" value="Periplasmic binding protein-like II"/>
    <property type="match status" value="1"/>
</dbReference>
<proteinExistence type="predicted"/>
<dbReference type="Proteomes" id="UP000256388">
    <property type="component" value="Unassembled WGS sequence"/>
</dbReference>
<evidence type="ECO:0000313" key="4">
    <source>
        <dbReference type="Proteomes" id="UP000256388"/>
    </source>
</evidence>
<dbReference type="Pfam" id="PF13343">
    <property type="entry name" value="SBP_bac_6"/>
    <property type="match status" value="1"/>
</dbReference>
<dbReference type="GO" id="GO:0030975">
    <property type="term" value="F:thiamine binding"/>
    <property type="evidence" value="ECO:0007669"/>
    <property type="project" value="TreeGrafter"/>
</dbReference>
<keyword evidence="1 2" id="KW-0732">Signal</keyword>
<dbReference type="PROSITE" id="PS51257">
    <property type="entry name" value="PROKAR_LIPOPROTEIN"/>
    <property type="match status" value="1"/>
</dbReference>
<keyword evidence="4" id="KW-1185">Reference proteome</keyword>
<dbReference type="GO" id="GO:0030976">
    <property type="term" value="F:thiamine pyrophosphate binding"/>
    <property type="evidence" value="ECO:0007669"/>
    <property type="project" value="TreeGrafter"/>
</dbReference>
<dbReference type="Gene3D" id="3.40.190.10">
    <property type="entry name" value="Periplasmic binding protein-like II"/>
    <property type="match status" value="2"/>
</dbReference>
<feature type="chain" id="PRO_5030063686" evidence="2">
    <location>
        <begin position="29"/>
        <end position="377"/>
    </location>
</feature>
<sequence>MSKYLKILLGLLVVVSLGLSACATSAPAAAEPAAEEPAAEEPAAAEEAAPAEDPMAALIAAAQGEGKLVSYGLPDSWVNYGGMKTLLNDMYGIPTEDTDMGSGEIIAALEAEATAPVADITDLGLNFAKIVEDEGLSQAYKNAYWDEIPDYAKDPDGRWSAAYWGAIAFLVNADAVTTVPTTWTDLLNDEYVGKVCMKDPRSSSTANMVVLGAAYGMGGDETNVQPGLDFFQQMIEKGILNGVKPSTAAIQKGECPVSLFWDFDGLSSKEENPDMNLQVVIPSEGTVAGMYIQFVTAGAPHANAAKLMIELEYSDEGQIAYANGFVHPVRTSVTLPDELLAKFPPEKDYEAATFPKDYVALDSAGTAISDGWELIAQ</sequence>
<dbReference type="AlphaFoldDB" id="A0A347ZWU3"/>
<dbReference type="PANTHER" id="PTHR30006:SF2">
    <property type="entry name" value="ABC TRANSPORTER SUBSTRATE-BINDING PROTEIN"/>
    <property type="match status" value="1"/>
</dbReference>
<evidence type="ECO:0000256" key="1">
    <source>
        <dbReference type="ARBA" id="ARBA00022729"/>
    </source>
</evidence>
<feature type="signal peptide" evidence="2">
    <location>
        <begin position="1"/>
        <end position="28"/>
    </location>
</feature>
<dbReference type="GO" id="GO:0030288">
    <property type="term" value="C:outer membrane-bounded periplasmic space"/>
    <property type="evidence" value="ECO:0007669"/>
    <property type="project" value="TreeGrafter"/>
</dbReference>
<gene>
    <name evidence="3" type="ORF">DFR64_2921</name>
</gene>
<name>A0A347ZWU3_9CHLR</name>
<comment type="caution">
    <text evidence="3">The sequence shown here is derived from an EMBL/GenBank/DDBJ whole genome shotgun (WGS) entry which is preliminary data.</text>
</comment>
<dbReference type="GO" id="GO:0015888">
    <property type="term" value="P:thiamine transport"/>
    <property type="evidence" value="ECO:0007669"/>
    <property type="project" value="TreeGrafter"/>
</dbReference>
<dbReference type="OrthoDB" id="9769319at2"/>
<dbReference type="RefSeq" id="WP_116226175.1">
    <property type="nucleotide sequence ID" value="NZ_AP018437.1"/>
</dbReference>
<accession>A0A347ZWU3</accession>
<dbReference type="PANTHER" id="PTHR30006">
    <property type="entry name" value="THIAMINE-BINDING PERIPLASMIC PROTEIN-RELATED"/>
    <property type="match status" value="1"/>
</dbReference>
<reference evidence="3 4" key="1">
    <citation type="submission" date="2018-08" db="EMBL/GenBank/DDBJ databases">
        <title>Genomic Encyclopedia of Type Strains, Phase IV (KMG-IV): sequencing the most valuable type-strain genomes for metagenomic binning, comparative biology and taxonomic classification.</title>
        <authorList>
            <person name="Goeker M."/>
        </authorList>
    </citation>
    <scope>NUCLEOTIDE SEQUENCE [LARGE SCALE GENOMIC DNA]</scope>
    <source>
        <strain evidence="3 4">DSM 23923</strain>
    </source>
</reference>